<keyword evidence="3" id="KW-1185">Reference proteome</keyword>
<proteinExistence type="predicted"/>
<accession>A0A4Y7KFX0</accession>
<dbReference type="Gramene" id="RZC70938">
    <property type="protein sequence ID" value="RZC70938"/>
    <property type="gene ID" value="C5167_034111"/>
</dbReference>
<gene>
    <name evidence="2" type="ORF">C5167_034111</name>
</gene>
<dbReference type="AlphaFoldDB" id="A0A4Y7KFX0"/>
<evidence type="ECO:0000256" key="1">
    <source>
        <dbReference type="SAM" id="MobiDB-lite"/>
    </source>
</evidence>
<feature type="region of interest" description="Disordered" evidence="1">
    <location>
        <begin position="106"/>
        <end position="130"/>
    </location>
</feature>
<organism evidence="2 3">
    <name type="scientific">Papaver somniferum</name>
    <name type="common">Opium poppy</name>
    <dbReference type="NCBI Taxonomy" id="3469"/>
    <lineage>
        <taxon>Eukaryota</taxon>
        <taxon>Viridiplantae</taxon>
        <taxon>Streptophyta</taxon>
        <taxon>Embryophyta</taxon>
        <taxon>Tracheophyta</taxon>
        <taxon>Spermatophyta</taxon>
        <taxon>Magnoliopsida</taxon>
        <taxon>Ranunculales</taxon>
        <taxon>Papaveraceae</taxon>
        <taxon>Papaveroideae</taxon>
        <taxon>Papaver</taxon>
    </lineage>
</organism>
<dbReference type="Proteomes" id="UP000316621">
    <property type="component" value="Chromosome 7"/>
</dbReference>
<dbReference type="SUPFAM" id="SSF52058">
    <property type="entry name" value="L domain-like"/>
    <property type="match status" value="1"/>
</dbReference>
<name>A0A4Y7KFX0_PAPSO</name>
<feature type="compositionally biased region" description="Gly residues" evidence="1">
    <location>
        <begin position="120"/>
        <end position="130"/>
    </location>
</feature>
<protein>
    <submittedName>
        <fullName evidence="2">Uncharacterized protein</fullName>
    </submittedName>
</protein>
<evidence type="ECO:0000313" key="3">
    <source>
        <dbReference type="Proteomes" id="UP000316621"/>
    </source>
</evidence>
<reference evidence="2 3" key="1">
    <citation type="journal article" date="2018" name="Science">
        <title>The opium poppy genome and morphinan production.</title>
        <authorList>
            <person name="Guo L."/>
            <person name="Winzer T."/>
            <person name="Yang X."/>
            <person name="Li Y."/>
            <person name="Ning Z."/>
            <person name="He Z."/>
            <person name="Teodor R."/>
            <person name="Lu Y."/>
            <person name="Bowser T.A."/>
            <person name="Graham I.A."/>
            <person name="Ye K."/>
        </authorList>
    </citation>
    <scope>NUCLEOTIDE SEQUENCE [LARGE SCALE GENOMIC DNA]</scope>
    <source>
        <strain evidence="3">cv. HN1</strain>
        <tissue evidence="2">Leaves</tissue>
    </source>
</reference>
<sequence>MNLSTNHFRGRIAFELRRIVNLDTLDLSSNKFSGQVPSSVRASSYLVAAKGVVLKRSDVVIDIPDQDDEDDIFGDDQLFDKDVGGQKEPEVYVEIAVVTPVVHRAGSCQGSGARCAKSQAGGGAVEEGRR</sequence>
<dbReference type="EMBL" id="CM010721">
    <property type="protein sequence ID" value="RZC70938.1"/>
    <property type="molecule type" value="Genomic_DNA"/>
</dbReference>
<dbReference type="InterPro" id="IPR032675">
    <property type="entry name" value="LRR_dom_sf"/>
</dbReference>
<dbReference type="Gene3D" id="3.80.10.10">
    <property type="entry name" value="Ribonuclease Inhibitor"/>
    <property type="match status" value="1"/>
</dbReference>
<evidence type="ECO:0000313" key="2">
    <source>
        <dbReference type="EMBL" id="RZC70938.1"/>
    </source>
</evidence>